<dbReference type="Gene3D" id="3.40.630.30">
    <property type="match status" value="1"/>
</dbReference>
<protein>
    <submittedName>
        <fullName evidence="2">GNAT family N-acetyltransferase</fullName>
    </submittedName>
</protein>
<keyword evidence="3" id="KW-1185">Reference proteome</keyword>
<dbReference type="PROSITE" id="PS51186">
    <property type="entry name" value="GNAT"/>
    <property type="match status" value="1"/>
</dbReference>
<evidence type="ECO:0000259" key="1">
    <source>
        <dbReference type="PROSITE" id="PS51186"/>
    </source>
</evidence>
<proteinExistence type="predicted"/>
<accession>A0ABS3HST5</accession>
<dbReference type="InterPro" id="IPR000182">
    <property type="entry name" value="GNAT_dom"/>
</dbReference>
<dbReference type="CDD" id="cd04301">
    <property type="entry name" value="NAT_SF"/>
    <property type="match status" value="1"/>
</dbReference>
<feature type="domain" description="N-acetyltransferase" evidence="1">
    <location>
        <begin position="5"/>
        <end position="191"/>
    </location>
</feature>
<organism evidence="2 3">
    <name type="scientific">Candidatus Vagococcus giribetii</name>
    <dbReference type="NCBI Taxonomy" id="2230876"/>
    <lineage>
        <taxon>Bacteria</taxon>
        <taxon>Bacillati</taxon>
        <taxon>Bacillota</taxon>
        <taxon>Bacilli</taxon>
        <taxon>Lactobacillales</taxon>
        <taxon>Enterococcaceae</taxon>
        <taxon>Vagococcus</taxon>
    </lineage>
</organism>
<dbReference type="Proteomes" id="UP000664857">
    <property type="component" value="Unassembled WGS sequence"/>
</dbReference>
<comment type="caution">
    <text evidence="2">The sequence shown here is derived from an EMBL/GenBank/DDBJ whole genome shotgun (WGS) entry which is preliminary data.</text>
</comment>
<dbReference type="EMBL" id="JAFLVX010000014">
    <property type="protein sequence ID" value="MBO0476282.1"/>
    <property type="molecule type" value="Genomic_DNA"/>
</dbReference>
<dbReference type="InterPro" id="IPR016181">
    <property type="entry name" value="Acyl_CoA_acyltransferase"/>
</dbReference>
<name>A0ABS3HST5_9ENTE</name>
<gene>
    <name evidence="2" type="ORF">DOK76_04315</name>
</gene>
<reference evidence="2 3" key="1">
    <citation type="submission" date="2021-03" db="EMBL/GenBank/DDBJ databases">
        <title>Enterococcal diversity collection.</title>
        <authorList>
            <person name="Gilmore M.S."/>
            <person name="Schwartzman J."/>
            <person name="Van Tyne D."/>
            <person name="Martin M."/>
            <person name="Earl A.M."/>
            <person name="Manson A.L."/>
            <person name="Straub T."/>
            <person name="Salamzade R."/>
            <person name="Saavedra J."/>
            <person name="Lebreton F."/>
            <person name="Prichula J."/>
            <person name="Schaufler K."/>
            <person name="Gaca A."/>
            <person name="Sgardioli B."/>
            <person name="Wagenaar J."/>
            <person name="Strong T."/>
        </authorList>
    </citation>
    <scope>NUCLEOTIDE SEQUENCE [LARGE SCALE GENOMIC DNA]</scope>
    <source>
        <strain evidence="2 3">DIV0080</strain>
    </source>
</reference>
<dbReference type="RefSeq" id="WP_206965236.1">
    <property type="nucleotide sequence ID" value="NZ_JAFLVX010000014.1"/>
</dbReference>
<sequence length="214" mass="25259">MMSKVTYRLIKKEDYKSISKLIEEAFHLGDLISDKSLLTIFTKKYLYDCLSEATYIEVAELNNQVVGVIMGKADSKYSYLKHSNYYAQVMMQQFKIFLHPSKKELSSYNDLLTIYDEFYEKHKEKFDGVLTLFAVNETCRGYGIGKQLLKDLMSYLEESQVKRIYLFTDSTCNYGFYEYHDFNRLEEKPITFNTSDKPKTMSVYFYERLLTSCS</sequence>
<evidence type="ECO:0000313" key="2">
    <source>
        <dbReference type="EMBL" id="MBO0476282.1"/>
    </source>
</evidence>
<dbReference type="Pfam" id="PF00583">
    <property type="entry name" value="Acetyltransf_1"/>
    <property type="match status" value="1"/>
</dbReference>
<dbReference type="SUPFAM" id="SSF55729">
    <property type="entry name" value="Acyl-CoA N-acyltransferases (Nat)"/>
    <property type="match status" value="1"/>
</dbReference>
<evidence type="ECO:0000313" key="3">
    <source>
        <dbReference type="Proteomes" id="UP000664857"/>
    </source>
</evidence>